<dbReference type="Proteomes" id="UP000247569">
    <property type="component" value="Unassembled WGS sequence"/>
</dbReference>
<comment type="caution">
    <text evidence="2">The sequence shown here is derived from an EMBL/GenBank/DDBJ whole genome shotgun (WGS) entry which is preliminary data.</text>
</comment>
<keyword evidence="3" id="KW-1185">Reference proteome</keyword>
<dbReference type="EMBL" id="QJKF01000004">
    <property type="protein sequence ID" value="PXX65157.1"/>
    <property type="molecule type" value="Genomic_DNA"/>
</dbReference>
<gene>
    <name evidence="2" type="ORF">DFR70_104218</name>
</gene>
<dbReference type="AlphaFoldDB" id="A0A318KQF2"/>
<feature type="domain" description="Suppressor of fused-like" evidence="1">
    <location>
        <begin position="37"/>
        <end position="201"/>
    </location>
</feature>
<dbReference type="SUPFAM" id="SSF103359">
    <property type="entry name" value="Suppressor of Fused, N-terminal domain"/>
    <property type="match status" value="1"/>
</dbReference>
<proteinExistence type="predicted"/>
<organism evidence="2 3">
    <name type="scientific">Nocardia tenerifensis</name>
    <dbReference type="NCBI Taxonomy" id="228006"/>
    <lineage>
        <taxon>Bacteria</taxon>
        <taxon>Bacillati</taxon>
        <taxon>Actinomycetota</taxon>
        <taxon>Actinomycetes</taxon>
        <taxon>Mycobacteriales</taxon>
        <taxon>Nocardiaceae</taxon>
        <taxon>Nocardia</taxon>
    </lineage>
</organism>
<evidence type="ECO:0000313" key="2">
    <source>
        <dbReference type="EMBL" id="PXX65157.1"/>
    </source>
</evidence>
<dbReference type="Pfam" id="PF05076">
    <property type="entry name" value="SUFU"/>
    <property type="match status" value="1"/>
</dbReference>
<evidence type="ECO:0000259" key="1">
    <source>
        <dbReference type="Pfam" id="PF05076"/>
    </source>
</evidence>
<sequence length="225" mass="25215">MVSEAPGWHAIDAALRPLYGDIEPFHWATDHRWSLGGPDPLDGISAYSRTEPVPHWHYISYGMTELYEKEWDNPDESGWGFEFTFRLVRRPTDTEPPVWPANFLQNLARYVFQSGKWFEPGHTIKANGPIAADQPGSGIHAVGFALDPELGSIETPHGRMRFLQIVGLTMPEYRAAQGGKTLALLEELAPHLPLYVTDIDRAPLVAEPKPQAQWPRWGGGLRGRA</sequence>
<accession>A0A318KQF2</accession>
<protein>
    <submittedName>
        <fullName evidence="2">Suppressor of fused protein SUFU</fullName>
    </submittedName>
</protein>
<dbReference type="PANTHER" id="PTHR10928:SF2">
    <property type="entry name" value="SUPPRESSOR OF FUSED HOMOLOG"/>
    <property type="match status" value="1"/>
</dbReference>
<dbReference type="PANTHER" id="PTHR10928">
    <property type="entry name" value="SUPPRESSOR OF FUSED"/>
    <property type="match status" value="1"/>
</dbReference>
<dbReference type="InterPro" id="IPR007768">
    <property type="entry name" value="Suppressor_of_fused"/>
</dbReference>
<evidence type="ECO:0000313" key="3">
    <source>
        <dbReference type="Proteomes" id="UP000247569"/>
    </source>
</evidence>
<dbReference type="InterPro" id="IPR020941">
    <property type="entry name" value="SUFU-like_domain"/>
</dbReference>
<dbReference type="GO" id="GO:0005737">
    <property type="term" value="C:cytoplasm"/>
    <property type="evidence" value="ECO:0007669"/>
    <property type="project" value="TreeGrafter"/>
</dbReference>
<reference evidence="2 3" key="1">
    <citation type="submission" date="2018-05" db="EMBL/GenBank/DDBJ databases">
        <title>Genomic Encyclopedia of Type Strains, Phase IV (KMG-IV): sequencing the most valuable type-strain genomes for metagenomic binning, comparative biology and taxonomic classification.</title>
        <authorList>
            <person name="Goeker M."/>
        </authorList>
    </citation>
    <scope>NUCLEOTIDE SEQUENCE [LARGE SCALE GENOMIC DNA]</scope>
    <source>
        <strain evidence="2 3">DSM 44704</strain>
    </source>
</reference>
<name>A0A318KQF2_9NOCA</name>
<dbReference type="InterPro" id="IPR037181">
    <property type="entry name" value="SUFU_N"/>
</dbReference>